<comment type="caution">
    <text evidence="3">The sequence shown here is derived from an EMBL/GenBank/DDBJ whole genome shotgun (WGS) entry which is preliminary data.</text>
</comment>
<evidence type="ECO:0000313" key="3">
    <source>
        <dbReference type="EMBL" id="KAE8661524.1"/>
    </source>
</evidence>
<evidence type="ECO:0000259" key="2">
    <source>
        <dbReference type="PROSITE" id="PS51649"/>
    </source>
</evidence>
<keyword evidence="4" id="KW-1185">Reference proteome</keyword>
<dbReference type="UniPathway" id="UPA00143"/>
<evidence type="ECO:0000256" key="1">
    <source>
        <dbReference type="PROSITE-ProRule" id="PRU00982"/>
    </source>
</evidence>
<evidence type="ECO:0000313" key="4">
    <source>
        <dbReference type="Proteomes" id="UP000436088"/>
    </source>
</evidence>
<accession>A0A6A2Y1D9</accession>
<comment type="similarity">
    <text evidence="1">Belongs to the NPH3 family.</text>
</comment>
<feature type="domain" description="NPH3" evidence="2">
    <location>
        <begin position="1"/>
        <end position="24"/>
    </location>
</feature>
<dbReference type="Proteomes" id="UP000436088">
    <property type="component" value="Unassembled WGS sequence"/>
</dbReference>
<dbReference type="InterPro" id="IPR027356">
    <property type="entry name" value="NPH3_dom"/>
</dbReference>
<gene>
    <name evidence="3" type="ORF">F3Y22_tig00113725pilonHSYRG00774</name>
</gene>
<protein>
    <recommendedName>
        <fullName evidence="2">NPH3 domain-containing protein</fullName>
    </recommendedName>
</protein>
<sequence length="104" mass="11680">MHAAQNEKLPLRVVVQVLFFEQARAAGPLNTATRNILVADQWSMSDIRSPKSRISILKSKAARDYDLDKNDMSPDGMGRPSKFKTFCALPTGLKRMFNKLLSIN</sequence>
<reference evidence="3" key="1">
    <citation type="submission" date="2019-09" db="EMBL/GenBank/DDBJ databases">
        <title>Draft genome information of white flower Hibiscus syriacus.</title>
        <authorList>
            <person name="Kim Y.-M."/>
        </authorList>
    </citation>
    <scope>NUCLEOTIDE SEQUENCE [LARGE SCALE GENOMIC DNA]</scope>
    <source>
        <strain evidence="3">YM2019G1</strain>
    </source>
</reference>
<dbReference type="AlphaFoldDB" id="A0A6A2Y1D9"/>
<name>A0A6A2Y1D9_HIBSY</name>
<dbReference type="EMBL" id="VEPZ02001720">
    <property type="protein sequence ID" value="KAE8661524.1"/>
    <property type="molecule type" value="Genomic_DNA"/>
</dbReference>
<proteinExistence type="inferred from homology"/>
<organism evidence="3 4">
    <name type="scientific">Hibiscus syriacus</name>
    <name type="common">Rose of Sharon</name>
    <dbReference type="NCBI Taxonomy" id="106335"/>
    <lineage>
        <taxon>Eukaryota</taxon>
        <taxon>Viridiplantae</taxon>
        <taxon>Streptophyta</taxon>
        <taxon>Embryophyta</taxon>
        <taxon>Tracheophyta</taxon>
        <taxon>Spermatophyta</taxon>
        <taxon>Magnoliopsida</taxon>
        <taxon>eudicotyledons</taxon>
        <taxon>Gunneridae</taxon>
        <taxon>Pentapetalae</taxon>
        <taxon>rosids</taxon>
        <taxon>malvids</taxon>
        <taxon>Malvales</taxon>
        <taxon>Malvaceae</taxon>
        <taxon>Malvoideae</taxon>
        <taxon>Hibiscus</taxon>
    </lineage>
</organism>
<dbReference type="PROSITE" id="PS51649">
    <property type="entry name" value="NPH3"/>
    <property type="match status" value="1"/>
</dbReference>
<dbReference type="GO" id="GO:0016567">
    <property type="term" value="P:protein ubiquitination"/>
    <property type="evidence" value="ECO:0007669"/>
    <property type="project" value="UniProtKB-UniPathway"/>
</dbReference>